<accession>A0A2T1BYK2</accession>
<dbReference type="AlphaFoldDB" id="A0A2T1BYK2"/>
<dbReference type="RefSeq" id="WP_106290927.1">
    <property type="nucleotide sequence ID" value="NZ_CAWNTC010000175.1"/>
</dbReference>
<dbReference type="EMBL" id="PVWJ01000141">
    <property type="protein sequence ID" value="PSB00978.1"/>
    <property type="molecule type" value="Genomic_DNA"/>
</dbReference>
<keyword evidence="2" id="KW-1185">Reference proteome</keyword>
<name>A0A2T1BYK2_9CYAN</name>
<evidence type="ECO:0000313" key="1">
    <source>
        <dbReference type="EMBL" id="PSB00978.1"/>
    </source>
</evidence>
<protein>
    <submittedName>
        <fullName evidence="1">PEP-CTERM sorting domain-containing protein</fullName>
    </submittedName>
</protein>
<evidence type="ECO:0000313" key="2">
    <source>
        <dbReference type="Proteomes" id="UP000238762"/>
    </source>
</evidence>
<dbReference type="NCBIfam" id="TIGR02595">
    <property type="entry name" value="PEP_CTERM"/>
    <property type="match status" value="1"/>
</dbReference>
<proteinExistence type="predicted"/>
<organism evidence="1 2">
    <name type="scientific">Merismopedia glauca CCAP 1448/3</name>
    <dbReference type="NCBI Taxonomy" id="1296344"/>
    <lineage>
        <taxon>Bacteria</taxon>
        <taxon>Bacillati</taxon>
        <taxon>Cyanobacteriota</taxon>
        <taxon>Cyanophyceae</taxon>
        <taxon>Synechococcales</taxon>
        <taxon>Merismopediaceae</taxon>
        <taxon>Merismopedia</taxon>
    </lineage>
</organism>
<dbReference type="Proteomes" id="UP000238762">
    <property type="component" value="Unassembled WGS sequence"/>
</dbReference>
<dbReference type="InterPro" id="IPR013424">
    <property type="entry name" value="Ice-binding_C"/>
</dbReference>
<sequence>MKNLTLLSVTVLTVTSALVFGQIQPASALTWKWNYSGTGIEARGTFITNDTPDNLGFYLITGITGKRNGEIITGLQATGTPIPGNEPFNVDNLISLNGPQLTGDGFGYSTAQGNYASPFFASFLPTPGYLEVFSAPPLIPGFENLGPEDSELPVSFSAAIVPEPSSTLSLVTLGTFGVALTLKRKMKGSLVKK</sequence>
<reference evidence="1 2" key="2">
    <citation type="submission" date="2018-03" db="EMBL/GenBank/DDBJ databases">
        <title>The ancient ancestry and fast evolution of plastids.</title>
        <authorList>
            <person name="Moore K.R."/>
            <person name="Magnabosco C."/>
            <person name="Momper L."/>
            <person name="Gold D.A."/>
            <person name="Bosak T."/>
            <person name="Fournier G.P."/>
        </authorList>
    </citation>
    <scope>NUCLEOTIDE SEQUENCE [LARGE SCALE GENOMIC DNA]</scope>
    <source>
        <strain evidence="1 2">CCAP 1448/3</strain>
    </source>
</reference>
<gene>
    <name evidence="1" type="ORF">C7B64_20685</name>
</gene>
<reference evidence="1 2" key="1">
    <citation type="submission" date="2018-02" db="EMBL/GenBank/DDBJ databases">
        <authorList>
            <person name="Cohen D.B."/>
            <person name="Kent A.D."/>
        </authorList>
    </citation>
    <scope>NUCLEOTIDE SEQUENCE [LARGE SCALE GENOMIC DNA]</scope>
    <source>
        <strain evidence="1 2">CCAP 1448/3</strain>
    </source>
</reference>
<comment type="caution">
    <text evidence="1">The sequence shown here is derived from an EMBL/GenBank/DDBJ whole genome shotgun (WGS) entry which is preliminary data.</text>
</comment>
<dbReference type="OrthoDB" id="8547602at2"/>